<organism evidence="2 3">
    <name type="scientific">Granulicella arctica</name>
    <dbReference type="NCBI Taxonomy" id="940613"/>
    <lineage>
        <taxon>Bacteria</taxon>
        <taxon>Pseudomonadati</taxon>
        <taxon>Acidobacteriota</taxon>
        <taxon>Terriglobia</taxon>
        <taxon>Terriglobales</taxon>
        <taxon>Acidobacteriaceae</taxon>
        <taxon>Granulicella</taxon>
    </lineage>
</organism>
<feature type="domain" description="DinB-like" evidence="1">
    <location>
        <begin position="47"/>
        <end position="171"/>
    </location>
</feature>
<protein>
    <recommendedName>
        <fullName evidence="1">DinB-like domain-containing protein</fullName>
    </recommendedName>
</protein>
<dbReference type="SUPFAM" id="SSF109854">
    <property type="entry name" value="DinB/YfiT-like putative metalloenzymes"/>
    <property type="match status" value="1"/>
</dbReference>
<accession>A0A7Y9TMA5</accession>
<sequence length="178" mass="20312">MQTTSNRAAIGRPNLSEASAFHFNYINQVAGEDILSALQSQFEEPFAYLSSITEERSLYRYTPDKWSLRQVLHHMADTERIFSFRALWFARGLAGELHSFDQEIAEVNAEADTISWESHLEEMRRIRLATLSLFSNMPQAAWMRTGISGGNLFTVRAIAFITAGHFAHHIQGIREQYA</sequence>
<dbReference type="InterPro" id="IPR024775">
    <property type="entry name" value="DinB-like"/>
</dbReference>
<proteinExistence type="predicted"/>
<comment type="caution">
    <text evidence="2">The sequence shown here is derived from an EMBL/GenBank/DDBJ whole genome shotgun (WGS) entry which is preliminary data.</text>
</comment>
<name>A0A7Y9TMA5_9BACT</name>
<evidence type="ECO:0000259" key="1">
    <source>
        <dbReference type="Pfam" id="PF12867"/>
    </source>
</evidence>
<dbReference type="EMBL" id="JACCCW010000002">
    <property type="protein sequence ID" value="NYF80937.1"/>
    <property type="molecule type" value="Genomic_DNA"/>
</dbReference>
<gene>
    <name evidence="2" type="ORF">HDF17_003257</name>
</gene>
<dbReference type="RefSeq" id="WP_218892190.1">
    <property type="nucleotide sequence ID" value="NZ_JACCCW010000002.1"/>
</dbReference>
<dbReference type="Pfam" id="PF12867">
    <property type="entry name" value="DinB_2"/>
    <property type="match status" value="1"/>
</dbReference>
<dbReference type="InterPro" id="IPR034660">
    <property type="entry name" value="DinB/YfiT-like"/>
</dbReference>
<evidence type="ECO:0000313" key="3">
    <source>
        <dbReference type="Proteomes" id="UP000589520"/>
    </source>
</evidence>
<dbReference type="Proteomes" id="UP000589520">
    <property type="component" value="Unassembled WGS sequence"/>
</dbReference>
<dbReference type="AlphaFoldDB" id="A0A7Y9TMA5"/>
<reference evidence="2 3" key="1">
    <citation type="submission" date="2020-07" db="EMBL/GenBank/DDBJ databases">
        <title>Genomic Encyclopedia of Type Strains, Phase IV (KMG-V): Genome sequencing to study the core and pangenomes of soil and plant-associated prokaryotes.</title>
        <authorList>
            <person name="Whitman W."/>
        </authorList>
    </citation>
    <scope>NUCLEOTIDE SEQUENCE [LARGE SCALE GENOMIC DNA]</scope>
    <source>
        <strain evidence="2 3">X4EP2</strain>
    </source>
</reference>
<evidence type="ECO:0000313" key="2">
    <source>
        <dbReference type="EMBL" id="NYF80937.1"/>
    </source>
</evidence>
<dbReference type="Gene3D" id="1.20.120.450">
    <property type="entry name" value="dinb family like domain"/>
    <property type="match status" value="1"/>
</dbReference>
<keyword evidence="3" id="KW-1185">Reference proteome</keyword>